<keyword evidence="2" id="KW-0645">Protease</keyword>
<comment type="caution">
    <text evidence="6">The sequence shown here is derived from an EMBL/GenBank/DDBJ whole genome shotgun (WGS) entry which is preliminary data.</text>
</comment>
<sequence length="272" mass="29000">MDRRTTPATPRVAHVSLKGIVEAPQYTEGEKRRVAMPLVDLLRSPGGARDRQLLLGDGFTVIDHQDGYAFGFAAKDGYCGWLPEAAVGEAPKPTHWVATPGTHLYPEPRVQAHEIAALSMGAQVAVIAQGAKFTETTQGFIPTPHLLPLGQYHTDPIAVAEGFLSVPYLWGGNSRAGIDCSGLAQGALLACGIKAAGDSDMQQALGQEIPEGVALQRGDLLFWKGHVALVVDAHRLIHANGHTMSVAYEGIEACIARVLAAEGQPVSHRRRL</sequence>
<reference evidence="7" key="1">
    <citation type="journal article" date="2019" name="Int. J. Syst. Evol. Microbiol.">
        <title>The Global Catalogue of Microorganisms (GCM) 10K type strain sequencing project: providing services to taxonomists for standard genome sequencing and annotation.</title>
        <authorList>
            <consortium name="The Broad Institute Genomics Platform"/>
            <consortium name="The Broad Institute Genome Sequencing Center for Infectious Disease"/>
            <person name="Wu L."/>
            <person name="Ma J."/>
        </authorList>
    </citation>
    <scope>NUCLEOTIDE SEQUENCE [LARGE SCALE GENOMIC DNA]</scope>
    <source>
        <strain evidence="7">KCTC 52039</strain>
    </source>
</reference>
<evidence type="ECO:0000313" key="7">
    <source>
        <dbReference type="Proteomes" id="UP001595547"/>
    </source>
</evidence>
<dbReference type="RefSeq" id="WP_380073595.1">
    <property type="nucleotide sequence ID" value="NZ_JBHRTO010000001.1"/>
</dbReference>
<dbReference type="PANTHER" id="PTHR47053">
    <property type="entry name" value="MUREIN DD-ENDOPEPTIDASE MEPH-RELATED"/>
    <property type="match status" value="1"/>
</dbReference>
<dbReference type="PROSITE" id="PS51935">
    <property type="entry name" value="NLPC_P60"/>
    <property type="match status" value="1"/>
</dbReference>
<accession>A0ABV7IZM9</accession>
<dbReference type="InterPro" id="IPR051202">
    <property type="entry name" value="Peptidase_C40"/>
</dbReference>
<name>A0ABV7IZM9_9RHOB</name>
<gene>
    <name evidence="6" type="ORF">ACFOGH_13520</name>
</gene>
<evidence type="ECO:0000259" key="5">
    <source>
        <dbReference type="PROSITE" id="PS51935"/>
    </source>
</evidence>
<feature type="domain" description="NlpC/P60" evidence="5">
    <location>
        <begin position="150"/>
        <end position="272"/>
    </location>
</feature>
<dbReference type="PANTHER" id="PTHR47053:SF1">
    <property type="entry name" value="MUREIN DD-ENDOPEPTIDASE MEPH-RELATED"/>
    <property type="match status" value="1"/>
</dbReference>
<dbReference type="InterPro" id="IPR038765">
    <property type="entry name" value="Papain-like_cys_pep_sf"/>
</dbReference>
<dbReference type="InterPro" id="IPR000064">
    <property type="entry name" value="NLP_P60_dom"/>
</dbReference>
<evidence type="ECO:0000256" key="4">
    <source>
        <dbReference type="ARBA" id="ARBA00022807"/>
    </source>
</evidence>
<keyword evidence="7" id="KW-1185">Reference proteome</keyword>
<dbReference type="Gene3D" id="3.90.1720.10">
    <property type="entry name" value="endopeptidase domain like (from Nostoc punctiforme)"/>
    <property type="match status" value="1"/>
</dbReference>
<dbReference type="Proteomes" id="UP001595547">
    <property type="component" value="Unassembled WGS sequence"/>
</dbReference>
<dbReference type="SUPFAM" id="SSF54001">
    <property type="entry name" value="Cysteine proteinases"/>
    <property type="match status" value="1"/>
</dbReference>
<evidence type="ECO:0000256" key="2">
    <source>
        <dbReference type="ARBA" id="ARBA00022670"/>
    </source>
</evidence>
<dbReference type="EMBL" id="JBHRTO010000001">
    <property type="protein sequence ID" value="MFC3182016.1"/>
    <property type="molecule type" value="Genomic_DNA"/>
</dbReference>
<evidence type="ECO:0000313" key="6">
    <source>
        <dbReference type="EMBL" id="MFC3182016.1"/>
    </source>
</evidence>
<keyword evidence="4" id="KW-0788">Thiol protease</keyword>
<evidence type="ECO:0000256" key="1">
    <source>
        <dbReference type="ARBA" id="ARBA00007074"/>
    </source>
</evidence>
<dbReference type="InterPro" id="IPR041382">
    <property type="entry name" value="SH3_16"/>
</dbReference>
<organism evidence="6 7">
    <name type="scientific">Cypionkella sinensis</name>
    <dbReference type="NCBI Taxonomy" id="1756043"/>
    <lineage>
        <taxon>Bacteria</taxon>
        <taxon>Pseudomonadati</taxon>
        <taxon>Pseudomonadota</taxon>
        <taxon>Alphaproteobacteria</taxon>
        <taxon>Rhodobacterales</taxon>
        <taxon>Paracoccaceae</taxon>
        <taxon>Cypionkella</taxon>
    </lineage>
</organism>
<comment type="similarity">
    <text evidence="1">Belongs to the peptidase C40 family.</text>
</comment>
<dbReference type="Pfam" id="PF00877">
    <property type="entry name" value="NLPC_P60"/>
    <property type="match status" value="1"/>
</dbReference>
<keyword evidence="3" id="KW-0378">Hydrolase</keyword>
<dbReference type="Pfam" id="PF18348">
    <property type="entry name" value="SH3_16"/>
    <property type="match status" value="1"/>
</dbReference>
<evidence type="ECO:0000256" key="3">
    <source>
        <dbReference type="ARBA" id="ARBA00022801"/>
    </source>
</evidence>
<proteinExistence type="inferred from homology"/>
<protein>
    <submittedName>
        <fullName evidence="6">NlpC/P60 family protein</fullName>
    </submittedName>
</protein>